<organism evidence="1 2">
    <name type="scientific">Culex pipiens pipiens</name>
    <name type="common">Northern house mosquito</name>
    <dbReference type="NCBI Taxonomy" id="38569"/>
    <lineage>
        <taxon>Eukaryota</taxon>
        <taxon>Metazoa</taxon>
        <taxon>Ecdysozoa</taxon>
        <taxon>Arthropoda</taxon>
        <taxon>Hexapoda</taxon>
        <taxon>Insecta</taxon>
        <taxon>Pterygota</taxon>
        <taxon>Neoptera</taxon>
        <taxon>Endopterygota</taxon>
        <taxon>Diptera</taxon>
        <taxon>Nematocera</taxon>
        <taxon>Culicoidea</taxon>
        <taxon>Culicidae</taxon>
        <taxon>Culicinae</taxon>
        <taxon>Culicini</taxon>
        <taxon>Culex</taxon>
        <taxon>Culex</taxon>
    </lineage>
</organism>
<dbReference type="EMBL" id="JBEHCU010014326">
    <property type="protein sequence ID" value="KAL1373482.1"/>
    <property type="molecule type" value="Genomic_DNA"/>
</dbReference>
<evidence type="ECO:0000313" key="2">
    <source>
        <dbReference type="Proteomes" id="UP001562425"/>
    </source>
</evidence>
<accession>A0ABD1CAX1</accession>
<dbReference type="Proteomes" id="UP001562425">
    <property type="component" value="Unassembled WGS sequence"/>
</dbReference>
<evidence type="ECO:0000313" key="1">
    <source>
        <dbReference type="EMBL" id="KAL1373482.1"/>
    </source>
</evidence>
<name>A0ABD1CAX1_CULPP</name>
<proteinExistence type="predicted"/>
<keyword evidence="2" id="KW-1185">Reference proteome</keyword>
<reference evidence="1 2" key="1">
    <citation type="submission" date="2024-05" db="EMBL/GenBank/DDBJ databases">
        <title>Culex pipiens pipiens assembly and annotation.</title>
        <authorList>
            <person name="Alout H."/>
            <person name="Durand T."/>
        </authorList>
    </citation>
    <scope>NUCLEOTIDE SEQUENCE [LARGE SCALE GENOMIC DNA]</scope>
    <source>
        <strain evidence="1">HA-2024</strain>
        <tissue evidence="1">Whole body</tissue>
    </source>
</reference>
<comment type="caution">
    <text evidence="1">The sequence shown here is derived from an EMBL/GenBank/DDBJ whole genome shotgun (WGS) entry which is preliminary data.</text>
</comment>
<sequence>MVLADVCELSSCSLLAGGPVDYQSFQRDIALGSQNLENSLLLAVPLGFRCQGGGGYSGGGFPCHRRSVHRFADDEVVDNLLETLAVSAADFVYWDRVLAKECQIYELLNKERISVTTPIRSIGGKILGSTKPERVRRMQVQQIKMMASTKPSPAPFKSDFQRNSCFYTKPHLRNSELQSWDLHVTHPVSPDQIWVQLFGAEYSDRMASLMTCIDE</sequence>
<gene>
    <name evidence="1" type="ORF">pipiens_018630</name>
</gene>
<dbReference type="AlphaFoldDB" id="A0ABD1CAX1"/>
<protein>
    <submittedName>
        <fullName evidence="1">Uncharacterized protein</fullName>
    </submittedName>
</protein>